<keyword evidence="7" id="KW-1185">Reference proteome</keyword>
<dbReference type="PANTHER" id="PTHR23162">
    <property type="entry name" value="OUTER DENSE FIBER OF SPERM TAILS 2"/>
    <property type="match status" value="1"/>
</dbReference>
<keyword evidence="3" id="KW-0963">Cytoplasm</keyword>
<comment type="caution">
    <text evidence="6">The sequence shown here is derived from an EMBL/GenBank/DDBJ whole genome shotgun (WGS) entry which is preliminary data.</text>
</comment>
<gene>
    <name evidence="6" type="ORF">BDFB_007523</name>
</gene>
<name>A0A482VH92_ASBVE</name>
<dbReference type="EMBL" id="QDEB01101714">
    <property type="protein sequence ID" value="RZC31877.1"/>
    <property type="molecule type" value="Genomic_DNA"/>
</dbReference>
<evidence type="ECO:0000313" key="6">
    <source>
        <dbReference type="EMBL" id="RZC31877.1"/>
    </source>
</evidence>
<dbReference type="GO" id="GO:0005813">
    <property type="term" value="C:centrosome"/>
    <property type="evidence" value="ECO:0007669"/>
    <property type="project" value="UniProtKB-SubCell"/>
</dbReference>
<evidence type="ECO:0000256" key="2">
    <source>
        <dbReference type="ARBA" id="ARBA00009316"/>
    </source>
</evidence>
<dbReference type="STRING" id="1661398.A0A482VH92"/>
<reference evidence="6 7" key="1">
    <citation type="submission" date="2017-03" db="EMBL/GenBank/DDBJ databases">
        <title>Genome of the blue death feigning beetle - Asbolus verrucosus.</title>
        <authorList>
            <person name="Rider S.D."/>
        </authorList>
    </citation>
    <scope>NUCLEOTIDE SEQUENCE [LARGE SCALE GENOMIC DNA]</scope>
    <source>
        <strain evidence="6">Butters</strain>
        <tissue evidence="6">Head and leg muscle</tissue>
    </source>
</reference>
<evidence type="ECO:0000313" key="7">
    <source>
        <dbReference type="Proteomes" id="UP000292052"/>
    </source>
</evidence>
<keyword evidence="5" id="KW-0206">Cytoskeleton</keyword>
<evidence type="ECO:0000256" key="5">
    <source>
        <dbReference type="ARBA" id="ARBA00023212"/>
    </source>
</evidence>
<comment type="subcellular location">
    <subcellularLocation>
        <location evidence="1">Cytoplasm</location>
        <location evidence="1">Cytoskeleton</location>
        <location evidence="1">Microtubule organizing center</location>
        <location evidence="1">Centrosome</location>
    </subcellularLocation>
</comment>
<keyword evidence="4" id="KW-0175">Coiled coil</keyword>
<evidence type="ECO:0000256" key="3">
    <source>
        <dbReference type="ARBA" id="ARBA00022490"/>
    </source>
</evidence>
<evidence type="ECO:0000256" key="1">
    <source>
        <dbReference type="ARBA" id="ARBA00004300"/>
    </source>
</evidence>
<dbReference type="Proteomes" id="UP000292052">
    <property type="component" value="Unassembled WGS sequence"/>
</dbReference>
<proteinExistence type="inferred from homology"/>
<evidence type="ECO:0000256" key="4">
    <source>
        <dbReference type="ARBA" id="ARBA00023054"/>
    </source>
</evidence>
<dbReference type="PANTHER" id="PTHR23162:SF10">
    <property type="entry name" value="FI13205P"/>
    <property type="match status" value="1"/>
</dbReference>
<sequence>MIPPQPALQVKHTEEVLPKVIVCGMTENNIPKLILCDDKNIKTCASPCNKDVNIPMSVVPKFAKRLSDSYSMQEKLAAENADLEDMRYKLQSDLLNKDQTIEYLQRKLCTIQCEMRMLCKENSVQNERMLQVIKT</sequence>
<protein>
    <submittedName>
        <fullName evidence="6">Uncharacterized protein</fullName>
    </submittedName>
</protein>
<comment type="similarity">
    <text evidence="2">Belongs to the ODF2 family.</text>
</comment>
<organism evidence="6 7">
    <name type="scientific">Asbolus verrucosus</name>
    <name type="common">Desert ironclad beetle</name>
    <dbReference type="NCBI Taxonomy" id="1661398"/>
    <lineage>
        <taxon>Eukaryota</taxon>
        <taxon>Metazoa</taxon>
        <taxon>Ecdysozoa</taxon>
        <taxon>Arthropoda</taxon>
        <taxon>Hexapoda</taxon>
        <taxon>Insecta</taxon>
        <taxon>Pterygota</taxon>
        <taxon>Neoptera</taxon>
        <taxon>Endopterygota</taxon>
        <taxon>Coleoptera</taxon>
        <taxon>Polyphaga</taxon>
        <taxon>Cucujiformia</taxon>
        <taxon>Tenebrionidae</taxon>
        <taxon>Pimeliinae</taxon>
        <taxon>Asbolus</taxon>
    </lineage>
</organism>
<dbReference type="GO" id="GO:1902017">
    <property type="term" value="P:regulation of cilium assembly"/>
    <property type="evidence" value="ECO:0007669"/>
    <property type="project" value="TreeGrafter"/>
</dbReference>
<dbReference type="InterPro" id="IPR026099">
    <property type="entry name" value="Odf2-rel"/>
</dbReference>
<dbReference type="AlphaFoldDB" id="A0A482VH92"/>
<dbReference type="OrthoDB" id="6783898at2759"/>
<accession>A0A482VH92</accession>